<evidence type="ECO:0000256" key="1">
    <source>
        <dbReference type="ARBA" id="ARBA00023157"/>
    </source>
</evidence>
<gene>
    <name evidence="2" type="ORF">K458DRAFT_466550</name>
</gene>
<keyword evidence="1" id="KW-1015">Disulfide bond</keyword>
<dbReference type="AlphaFoldDB" id="A0A6G1IGW6"/>
<dbReference type="SUPFAM" id="SSF101751">
    <property type="entry name" value="Hydrophobin II, HfbII"/>
    <property type="match status" value="1"/>
</dbReference>
<dbReference type="EMBL" id="MU005624">
    <property type="protein sequence ID" value="KAF2677280.1"/>
    <property type="molecule type" value="Genomic_DNA"/>
</dbReference>
<name>A0A6G1IGW6_9PLEO</name>
<evidence type="ECO:0000313" key="3">
    <source>
        <dbReference type="Proteomes" id="UP000799291"/>
    </source>
</evidence>
<organism evidence="2 3">
    <name type="scientific">Lentithecium fluviatile CBS 122367</name>
    <dbReference type="NCBI Taxonomy" id="1168545"/>
    <lineage>
        <taxon>Eukaryota</taxon>
        <taxon>Fungi</taxon>
        <taxon>Dikarya</taxon>
        <taxon>Ascomycota</taxon>
        <taxon>Pezizomycotina</taxon>
        <taxon>Dothideomycetes</taxon>
        <taxon>Pleosporomycetidae</taxon>
        <taxon>Pleosporales</taxon>
        <taxon>Massarineae</taxon>
        <taxon>Lentitheciaceae</taxon>
        <taxon>Lentithecium</taxon>
    </lineage>
</organism>
<dbReference type="Proteomes" id="UP000799291">
    <property type="component" value="Unassembled WGS sequence"/>
</dbReference>
<protein>
    <submittedName>
        <fullName evidence="2">Uncharacterized protein</fullName>
    </submittedName>
</protein>
<keyword evidence="3" id="KW-1185">Reference proteome</keyword>
<accession>A0A6G1IGW6</accession>
<sequence length="305" mass="32809">MSAFCSCLPIGSERRAAARCPETTSDQHGCCWPSSAAVQTCYFAPFLRRIAARYGHFGDRERSALNARAVRLTVSALPLYAKCVLSSSVANHQRVVFATGSRDFCLASVVECTCSRDALVYRRNPNEHDPKLLRAGERRRYLASLGLGYVFVPLLFASDARDCVSPMDDVPRQSTDVCNLSSTFVGGEDEILGCTVEALGGSLRSGASSRVAPNRATWKLGASFLVQGLRLRGQERSRVARTPVLPAGVLDCDSPPGSASTRPRLAPVCSTKRNDRHARCCVHSAAGQALWQGPASFGAGKTPLE</sequence>
<dbReference type="GO" id="GO:0005576">
    <property type="term" value="C:extracellular region"/>
    <property type="evidence" value="ECO:0007669"/>
    <property type="project" value="InterPro"/>
</dbReference>
<proteinExistence type="predicted"/>
<dbReference type="InterPro" id="IPR036686">
    <property type="entry name" value="Class_II_Hydrophobin_sf"/>
</dbReference>
<evidence type="ECO:0000313" key="2">
    <source>
        <dbReference type="EMBL" id="KAF2677280.1"/>
    </source>
</evidence>
<reference evidence="2" key="1">
    <citation type="journal article" date="2020" name="Stud. Mycol.">
        <title>101 Dothideomycetes genomes: a test case for predicting lifestyles and emergence of pathogens.</title>
        <authorList>
            <person name="Haridas S."/>
            <person name="Albert R."/>
            <person name="Binder M."/>
            <person name="Bloem J."/>
            <person name="Labutti K."/>
            <person name="Salamov A."/>
            <person name="Andreopoulos B."/>
            <person name="Baker S."/>
            <person name="Barry K."/>
            <person name="Bills G."/>
            <person name="Bluhm B."/>
            <person name="Cannon C."/>
            <person name="Castanera R."/>
            <person name="Culley D."/>
            <person name="Daum C."/>
            <person name="Ezra D."/>
            <person name="Gonzalez J."/>
            <person name="Henrissat B."/>
            <person name="Kuo A."/>
            <person name="Liang C."/>
            <person name="Lipzen A."/>
            <person name="Lutzoni F."/>
            <person name="Magnuson J."/>
            <person name="Mondo S."/>
            <person name="Nolan M."/>
            <person name="Ohm R."/>
            <person name="Pangilinan J."/>
            <person name="Park H.-J."/>
            <person name="Ramirez L."/>
            <person name="Alfaro M."/>
            <person name="Sun H."/>
            <person name="Tritt A."/>
            <person name="Yoshinaga Y."/>
            <person name="Zwiers L.-H."/>
            <person name="Turgeon B."/>
            <person name="Goodwin S."/>
            <person name="Spatafora J."/>
            <person name="Crous P."/>
            <person name="Grigoriev I."/>
        </authorList>
    </citation>
    <scope>NUCLEOTIDE SEQUENCE</scope>
    <source>
        <strain evidence="2">CBS 122367</strain>
    </source>
</reference>